<comment type="caution">
    <text evidence="1">The sequence shown here is derived from an EMBL/GenBank/DDBJ whole genome shotgun (WGS) entry which is preliminary data.</text>
</comment>
<evidence type="ECO:0000313" key="2">
    <source>
        <dbReference type="Proteomes" id="UP000051269"/>
    </source>
</evidence>
<sequence length="89" mass="10336">MSKWEKFRAKILSGQCDGNIDFAELVNYLRRCGFDQRTRGSHNLFTKNGIDALINLQSDGSTAKRYQVRQIRDILIRYQIDQPKEAANE</sequence>
<name>A0A0R2RIN7_9BACT</name>
<protein>
    <recommendedName>
        <fullName evidence="3">Toxin HicA</fullName>
    </recommendedName>
</protein>
<evidence type="ECO:0000313" key="1">
    <source>
        <dbReference type="EMBL" id="KRO62430.1"/>
    </source>
</evidence>
<dbReference type="Proteomes" id="UP000051269">
    <property type="component" value="Unassembled WGS sequence"/>
</dbReference>
<dbReference type="AlphaFoldDB" id="A0A0R2RIN7"/>
<reference evidence="1 2" key="1">
    <citation type="submission" date="2015-10" db="EMBL/GenBank/DDBJ databases">
        <title>Metagenome-Assembled Genomes uncover a global brackish microbiome.</title>
        <authorList>
            <person name="Hugerth L.W."/>
            <person name="Larsson J."/>
            <person name="Alneberg J."/>
            <person name="Lindh M.V."/>
            <person name="Legrand C."/>
            <person name="Pinhassi J."/>
            <person name="Andersson A.F."/>
        </authorList>
    </citation>
    <scope>NUCLEOTIDE SEQUENCE [LARGE SCALE GENOMIC DNA]</scope>
    <source>
        <strain evidence="1">BACL18 MAG-120507-bin52</strain>
    </source>
</reference>
<proteinExistence type="predicted"/>
<dbReference type="EMBL" id="LIBO01000078">
    <property type="protein sequence ID" value="KRO62430.1"/>
    <property type="molecule type" value="Genomic_DNA"/>
</dbReference>
<gene>
    <name evidence="1" type="ORF">ABR82_07270</name>
</gene>
<accession>A0A0R2RIN7</accession>
<evidence type="ECO:0008006" key="3">
    <source>
        <dbReference type="Google" id="ProtNLM"/>
    </source>
</evidence>
<organism evidence="1 2">
    <name type="scientific">Verrucomicrobia subdivision 6 bacterium BACL9 MAG-120507-bin52</name>
    <dbReference type="NCBI Taxonomy" id="1655590"/>
    <lineage>
        <taxon>Bacteria</taxon>
        <taxon>Pseudomonadati</taxon>
        <taxon>Verrucomicrobiota</taxon>
        <taxon>Verrucomicrobiia</taxon>
        <taxon>Verrucomicrobiales</taxon>
        <taxon>Verrucomicrobia subdivision 6</taxon>
    </lineage>
</organism>